<dbReference type="InterPro" id="IPR036388">
    <property type="entry name" value="WH-like_DNA-bd_sf"/>
</dbReference>
<evidence type="ECO:0000256" key="3">
    <source>
        <dbReference type="SAM" id="Phobius"/>
    </source>
</evidence>
<reference evidence="6" key="2">
    <citation type="submission" date="2023-05" db="EMBL/GenBank/DDBJ databases">
        <authorList>
            <consortium name="Clinical and Environmental Microbiology Branch: Whole genome sequencing antimicrobial resistance pathogens in the healthcare setting"/>
        </authorList>
    </citation>
    <scope>NUCLEOTIDE SEQUENCE</scope>
    <source>
        <strain evidence="6">2023GN-00287</strain>
    </source>
</reference>
<feature type="DNA-binding region" description="OmpR/PhoB-type" evidence="2">
    <location>
        <begin position="6"/>
        <end position="110"/>
    </location>
</feature>
<dbReference type="RefSeq" id="WP_071687044.1">
    <property type="nucleotide sequence ID" value="NZ_CAYEWG010000013.1"/>
</dbReference>
<dbReference type="Gene3D" id="1.10.10.10">
    <property type="entry name" value="Winged helix-like DNA-binding domain superfamily/Winged helix DNA-binding domain"/>
    <property type="match status" value="1"/>
</dbReference>
<keyword evidence="3" id="KW-1133">Transmembrane helix</keyword>
<dbReference type="InterPro" id="IPR001867">
    <property type="entry name" value="OmpR/PhoB-type_DNA-bd"/>
</dbReference>
<proteinExistence type="predicted"/>
<keyword evidence="1 2" id="KW-0238">DNA-binding</keyword>
<gene>
    <name evidence="5" type="ORF">AI2935V1_1087</name>
    <name evidence="6" type="ORF">SGX49_002376</name>
</gene>
<dbReference type="EMBL" id="ABOSXX010000009">
    <property type="protein sequence ID" value="ELV3679951.1"/>
    <property type="molecule type" value="Genomic_DNA"/>
</dbReference>
<dbReference type="Proteomes" id="UP001279522">
    <property type="component" value="Unassembled WGS sequence"/>
</dbReference>
<organism evidence="5 7">
    <name type="scientific">Citrobacter freundii</name>
    <dbReference type="NCBI Taxonomy" id="546"/>
    <lineage>
        <taxon>Bacteria</taxon>
        <taxon>Pseudomonadati</taxon>
        <taxon>Pseudomonadota</taxon>
        <taxon>Gammaproteobacteria</taxon>
        <taxon>Enterobacterales</taxon>
        <taxon>Enterobacteriaceae</taxon>
        <taxon>Citrobacter</taxon>
        <taxon>Citrobacter freundii complex</taxon>
    </lineage>
</organism>
<feature type="transmembrane region" description="Helical" evidence="3">
    <location>
        <begin position="158"/>
        <end position="175"/>
    </location>
</feature>
<dbReference type="InterPro" id="IPR016032">
    <property type="entry name" value="Sig_transdc_resp-reg_C-effctor"/>
</dbReference>
<dbReference type="PROSITE" id="PS51755">
    <property type="entry name" value="OMPR_PHOB"/>
    <property type="match status" value="1"/>
</dbReference>
<dbReference type="GO" id="GO:0003677">
    <property type="term" value="F:DNA binding"/>
    <property type="evidence" value="ECO:0007669"/>
    <property type="project" value="UniProtKB-UniRule"/>
</dbReference>
<dbReference type="GO" id="GO:0006355">
    <property type="term" value="P:regulation of DNA-templated transcription"/>
    <property type="evidence" value="ECO:0007669"/>
    <property type="project" value="InterPro"/>
</dbReference>
<evidence type="ECO:0000256" key="2">
    <source>
        <dbReference type="PROSITE-ProRule" id="PRU01091"/>
    </source>
</evidence>
<evidence type="ECO:0000313" key="5">
    <source>
        <dbReference type="EMBL" id="CAH6570676.1"/>
    </source>
</evidence>
<dbReference type="AlphaFoldDB" id="A0AAD1TPN5"/>
<dbReference type="EMBL" id="OW995941">
    <property type="protein sequence ID" value="CAH6570676.1"/>
    <property type="molecule type" value="Genomic_DNA"/>
</dbReference>
<name>A0AAD1TPN5_CITFR</name>
<reference evidence="5" key="1">
    <citation type="submission" date="2022-05" db="EMBL/GenBank/DDBJ databases">
        <authorList>
            <person name="Alioto T."/>
            <person name="Alioto T."/>
            <person name="Gomez Garrido J."/>
        </authorList>
    </citation>
    <scope>NUCLEOTIDE SEQUENCE</scope>
    <source>
        <strain evidence="5">112</strain>
    </source>
</reference>
<dbReference type="Proteomes" id="UP000789647">
    <property type="component" value="Chromosome"/>
</dbReference>
<evidence type="ECO:0000313" key="6">
    <source>
        <dbReference type="EMBL" id="ELV3679951.1"/>
    </source>
</evidence>
<keyword evidence="3" id="KW-0812">Transmembrane</keyword>
<sequence>MSETGNVSYLIENRIIFTPATQCLARVDHPNQRIKLKHSASLCLLLLIQHRGQVVSQNKLLEFGWGKNHRQVSFNAFYQSILSLRKSLLQLELEQPLITTIPRKGLIIQEEFDIQVIDTPENNSASAEESLAPLAPDATIEELLADTPRQPLITTAETIMLALTLIICVLILYPWQASDDYFSGYIAASKTPTDCQYYFNSDASNFSRHTAFIDKNPGLCQSHKFIYITTYPESKKLSALVCRSPIKARQENACQPVYYPRYDS</sequence>
<evidence type="ECO:0000256" key="1">
    <source>
        <dbReference type="ARBA" id="ARBA00023125"/>
    </source>
</evidence>
<dbReference type="SMART" id="SM00862">
    <property type="entry name" value="Trans_reg_C"/>
    <property type="match status" value="1"/>
</dbReference>
<evidence type="ECO:0000313" key="7">
    <source>
        <dbReference type="Proteomes" id="UP000789647"/>
    </source>
</evidence>
<accession>A0AAD1TPN5</accession>
<protein>
    <submittedName>
        <fullName evidence="6">Winged helix-turn-helix domain-containing protein</fullName>
    </submittedName>
</protein>
<dbReference type="GO" id="GO:0000160">
    <property type="term" value="P:phosphorelay signal transduction system"/>
    <property type="evidence" value="ECO:0007669"/>
    <property type="project" value="InterPro"/>
</dbReference>
<dbReference type="SUPFAM" id="SSF46894">
    <property type="entry name" value="C-terminal effector domain of the bipartite response regulators"/>
    <property type="match status" value="1"/>
</dbReference>
<keyword evidence="3" id="KW-0472">Membrane</keyword>
<evidence type="ECO:0000259" key="4">
    <source>
        <dbReference type="PROSITE" id="PS51755"/>
    </source>
</evidence>
<dbReference type="Pfam" id="PF00486">
    <property type="entry name" value="Trans_reg_C"/>
    <property type="match status" value="1"/>
</dbReference>
<feature type="domain" description="OmpR/PhoB-type" evidence="4">
    <location>
        <begin position="6"/>
        <end position="110"/>
    </location>
</feature>